<feature type="region of interest" description="Disordered" evidence="1">
    <location>
        <begin position="1"/>
        <end position="44"/>
    </location>
</feature>
<accession>A0A6J4VWP3</accession>
<feature type="non-terminal residue" evidence="2">
    <location>
        <position position="1"/>
    </location>
</feature>
<protein>
    <submittedName>
        <fullName evidence="2">Uncharacterized protein</fullName>
    </submittedName>
</protein>
<sequence>CAATARRSRSPRSGGGARTAPSGGGQGRYATRAPTPLPARSLIP</sequence>
<proteinExistence type="predicted"/>
<feature type="compositionally biased region" description="Gly residues" evidence="1">
    <location>
        <begin position="13"/>
        <end position="27"/>
    </location>
</feature>
<dbReference type="AlphaFoldDB" id="A0A6J4VWP3"/>
<dbReference type="EMBL" id="CADCWN010000326">
    <property type="protein sequence ID" value="CAA9587336.1"/>
    <property type="molecule type" value="Genomic_DNA"/>
</dbReference>
<name>A0A6J4VWP3_9BACT</name>
<feature type="compositionally biased region" description="Basic residues" evidence="1">
    <location>
        <begin position="1"/>
        <end position="10"/>
    </location>
</feature>
<reference evidence="2" key="1">
    <citation type="submission" date="2020-02" db="EMBL/GenBank/DDBJ databases">
        <authorList>
            <person name="Meier V. D."/>
        </authorList>
    </citation>
    <scope>NUCLEOTIDE SEQUENCE</scope>
    <source>
        <strain evidence="2">AVDCRST_MAG18</strain>
    </source>
</reference>
<evidence type="ECO:0000256" key="1">
    <source>
        <dbReference type="SAM" id="MobiDB-lite"/>
    </source>
</evidence>
<feature type="non-terminal residue" evidence="2">
    <location>
        <position position="44"/>
    </location>
</feature>
<evidence type="ECO:0000313" key="2">
    <source>
        <dbReference type="EMBL" id="CAA9587336.1"/>
    </source>
</evidence>
<organism evidence="2">
    <name type="scientific">uncultured Thermomicrobiales bacterium</name>
    <dbReference type="NCBI Taxonomy" id="1645740"/>
    <lineage>
        <taxon>Bacteria</taxon>
        <taxon>Pseudomonadati</taxon>
        <taxon>Thermomicrobiota</taxon>
        <taxon>Thermomicrobia</taxon>
        <taxon>Thermomicrobiales</taxon>
        <taxon>environmental samples</taxon>
    </lineage>
</organism>
<gene>
    <name evidence="2" type="ORF">AVDCRST_MAG18-4096</name>
</gene>